<dbReference type="InterPro" id="IPR020843">
    <property type="entry name" value="ER"/>
</dbReference>
<dbReference type="InterPro" id="IPR036291">
    <property type="entry name" value="NAD(P)-bd_dom_sf"/>
</dbReference>
<dbReference type="InterPro" id="IPR013154">
    <property type="entry name" value="ADH-like_N"/>
</dbReference>
<dbReference type="PANTHER" id="PTHR44154:SF1">
    <property type="entry name" value="QUINONE OXIDOREDUCTASE"/>
    <property type="match status" value="1"/>
</dbReference>
<evidence type="ECO:0000313" key="4">
    <source>
        <dbReference type="EMBL" id="ACQ81839.1"/>
    </source>
</evidence>
<dbReference type="PANTHER" id="PTHR44154">
    <property type="entry name" value="QUINONE OXIDOREDUCTASE"/>
    <property type="match status" value="1"/>
</dbReference>
<dbReference type="Pfam" id="PF08240">
    <property type="entry name" value="ADH_N"/>
    <property type="match status" value="1"/>
</dbReference>
<dbReference type="AlphaFoldDB" id="C5C2Z5"/>
<dbReference type="Gene3D" id="3.40.50.720">
    <property type="entry name" value="NAD(P)-binding Rossmann-like Domain"/>
    <property type="match status" value="1"/>
</dbReference>
<name>C5C2Z5_BEUC1</name>
<dbReference type="InterPro" id="IPR011032">
    <property type="entry name" value="GroES-like_sf"/>
</dbReference>
<feature type="domain" description="Enoyl reductase (ER)" evidence="3">
    <location>
        <begin position="37"/>
        <end position="324"/>
    </location>
</feature>
<dbReference type="EMBL" id="CP001618">
    <property type="protein sequence ID" value="ACQ81839.1"/>
    <property type="molecule type" value="Genomic_DNA"/>
</dbReference>
<feature type="region of interest" description="Disordered" evidence="2">
    <location>
        <begin position="1"/>
        <end position="23"/>
    </location>
</feature>
<protein>
    <submittedName>
        <fullName evidence="4">Alcohol dehydrogenase GroES domain protein</fullName>
    </submittedName>
</protein>
<evidence type="ECO:0000256" key="2">
    <source>
        <dbReference type="SAM" id="MobiDB-lite"/>
    </source>
</evidence>
<sequence>MARMRGPRAGTTMRGMEPGAADHAGDRMLGVVVPELGGPEVLRAERVDVPRPGAGQVRITVRAAGVNNYDAKVRSGIMRAPDLPFVPGEEAAGVVDAVGPDVSGTGVGDEVLGYTAGGAYAEHALLRAWTAKPPGLDWADAVTIPIAGEAAVRAVAALDPRSGETVLVTGASGVVGSFALQLVLLRGARAVGTTAPHWFDDVADLGAIPVAYGDGMVDRVRAAAPDGIDAALDLAGAGMLPDLVVVRGGTERVVTLADGAAGDVGVPFLSGGAAQQNTAVLERLVAMVIDGDVVLPPVTTFGLDDAVRAHEALASRAHRGKVVLLP</sequence>
<gene>
    <name evidence="4" type="ordered locus">Bcav_3597</name>
</gene>
<dbReference type="STRING" id="471853.Bcav_3597"/>
<dbReference type="Gene3D" id="3.90.180.10">
    <property type="entry name" value="Medium-chain alcohol dehydrogenases, catalytic domain"/>
    <property type="match status" value="1"/>
</dbReference>
<evidence type="ECO:0000313" key="5">
    <source>
        <dbReference type="Proteomes" id="UP000007962"/>
    </source>
</evidence>
<dbReference type="SUPFAM" id="SSF51735">
    <property type="entry name" value="NAD(P)-binding Rossmann-fold domains"/>
    <property type="match status" value="1"/>
</dbReference>
<dbReference type="CDD" id="cd05289">
    <property type="entry name" value="MDR_like_2"/>
    <property type="match status" value="1"/>
</dbReference>
<dbReference type="Proteomes" id="UP000007962">
    <property type="component" value="Chromosome"/>
</dbReference>
<dbReference type="SUPFAM" id="SSF50129">
    <property type="entry name" value="GroES-like"/>
    <property type="match status" value="1"/>
</dbReference>
<reference evidence="4 5" key="1">
    <citation type="journal article" date="2009" name="Stand. Genomic Sci.">
        <title>Complete genome sequence of Beutenbergia cavernae type strain (HKI 0122).</title>
        <authorList>
            <person name="Land M."/>
            <person name="Pukall R."/>
            <person name="Abt B."/>
            <person name="Goker M."/>
            <person name="Rohde M."/>
            <person name="Glavina Del Rio T."/>
            <person name="Tice H."/>
            <person name="Copeland A."/>
            <person name="Cheng J.F."/>
            <person name="Lucas S."/>
            <person name="Chen F."/>
            <person name="Nolan M."/>
            <person name="Bruce D."/>
            <person name="Goodwin L."/>
            <person name="Pitluck S."/>
            <person name="Ivanova N."/>
            <person name="Mavromatis K."/>
            <person name="Ovchinnikova G."/>
            <person name="Pati A."/>
            <person name="Chen A."/>
            <person name="Palaniappan K."/>
            <person name="Hauser L."/>
            <person name="Chang Y.J."/>
            <person name="Jefferies C.C."/>
            <person name="Saunders E."/>
            <person name="Brettin T."/>
            <person name="Detter J.C."/>
            <person name="Han C."/>
            <person name="Chain P."/>
            <person name="Bristow J."/>
            <person name="Eisen J.A."/>
            <person name="Markowitz V."/>
            <person name="Hugenholtz P."/>
            <person name="Kyrpides N.C."/>
            <person name="Klenk H.P."/>
            <person name="Lapidus A."/>
        </authorList>
    </citation>
    <scope>NUCLEOTIDE SEQUENCE [LARGE SCALE GENOMIC DNA]</scope>
    <source>
        <strain evidence="5">ATCC BAA-8 / DSM 12333 / NBRC 16432</strain>
    </source>
</reference>
<dbReference type="HOGENOM" id="CLU_026673_3_3_11"/>
<keyword evidence="1" id="KW-0521">NADP</keyword>
<dbReference type="GO" id="GO:0016491">
    <property type="term" value="F:oxidoreductase activity"/>
    <property type="evidence" value="ECO:0007669"/>
    <property type="project" value="InterPro"/>
</dbReference>
<organism evidence="4 5">
    <name type="scientific">Beutenbergia cavernae (strain ATCC BAA-8 / DSM 12333 / CCUG 43141 / JCM 11478 / NBRC 16432 / NCIMB 13614 / HKI 0122)</name>
    <dbReference type="NCBI Taxonomy" id="471853"/>
    <lineage>
        <taxon>Bacteria</taxon>
        <taxon>Bacillati</taxon>
        <taxon>Actinomycetota</taxon>
        <taxon>Actinomycetes</taxon>
        <taxon>Micrococcales</taxon>
        <taxon>Beutenbergiaceae</taxon>
        <taxon>Beutenbergia</taxon>
    </lineage>
</organism>
<accession>C5C2Z5</accession>
<dbReference type="Pfam" id="PF13602">
    <property type="entry name" value="ADH_zinc_N_2"/>
    <property type="match status" value="1"/>
</dbReference>
<dbReference type="InterPro" id="IPR051603">
    <property type="entry name" value="Zinc-ADH_QOR/CCCR"/>
</dbReference>
<evidence type="ECO:0000259" key="3">
    <source>
        <dbReference type="SMART" id="SM00829"/>
    </source>
</evidence>
<dbReference type="SMART" id="SM00829">
    <property type="entry name" value="PKS_ER"/>
    <property type="match status" value="1"/>
</dbReference>
<proteinExistence type="predicted"/>
<dbReference type="KEGG" id="bcv:Bcav_3597"/>
<keyword evidence="5" id="KW-1185">Reference proteome</keyword>
<evidence type="ECO:0000256" key="1">
    <source>
        <dbReference type="ARBA" id="ARBA00022857"/>
    </source>
</evidence>
<dbReference type="eggNOG" id="COG0604">
    <property type="taxonomic scope" value="Bacteria"/>
</dbReference>